<gene>
    <name evidence="3" type="ORF">FG486_12515</name>
</gene>
<feature type="compositionally biased region" description="Gly residues" evidence="1">
    <location>
        <begin position="130"/>
        <end position="153"/>
    </location>
</feature>
<reference evidence="3 4" key="1">
    <citation type="journal article" date="1994" name="Int. J. Syst. Bacteriol.">
        <title>Phylogenetic positions of novel aerobic, bacteriochlorophyll a-containing bacteria and description of Roseococcus thiosulfatophilus gen. nov., sp. nov., Erythromicrobium ramosum gen. nov., sp. nov., and Erythrobacter litoralis sp. nov.</title>
        <authorList>
            <person name="Yurkov V."/>
            <person name="Stackebrandt E."/>
            <person name="Holmes A."/>
            <person name="Fuerst J.A."/>
            <person name="Hugenholtz P."/>
            <person name="Golecki J."/>
            <person name="Gad'on N."/>
            <person name="Gorlenko V.M."/>
            <person name="Kompantseva E.I."/>
            <person name="Drews G."/>
        </authorList>
    </citation>
    <scope>NUCLEOTIDE SEQUENCE [LARGE SCALE GENOMIC DNA]</scope>
    <source>
        <strain evidence="3 4">KR-99</strain>
    </source>
</reference>
<dbReference type="InterPro" id="IPR019613">
    <property type="entry name" value="DUF4198"/>
</dbReference>
<feature type="chain" id="PRO_5030943927" evidence="2">
    <location>
        <begin position="22"/>
        <end position="313"/>
    </location>
</feature>
<name>A0A7V8REV7_9SPHN</name>
<evidence type="ECO:0000256" key="2">
    <source>
        <dbReference type="SAM" id="SignalP"/>
    </source>
</evidence>
<evidence type="ECO:0000313" key="4">
    <source>
        <dbReference type="Proteomes" id="UP000589292"/>
    </source>
</evidence>
<organism evidence="3 4">
    <name type="scientific">Sphingomonas ursincola</name>
    <dbReference type="NCBI Taxonomy" id="56361"/>
    <lineage>
        <taxon>Bacteria</taxon>
        <taxon>Pseudomonadati</taxon>
        <taxon>Pseudomonadota</taxon>
        <taxon>Alphaproteobacteria</taxon>
        <taxon>Sphingomonadales</taxon>
        <taxon>Sphingomonadaceae</taxon>
        <taxon>Sphingomonas</taxon>
    </lineage>
</organism>
<accession>A0A7V8REV7</accession>
<dbReference type="RefSeq" id="WP_181267742.1">
    <property type="nucleotide sequence ID" value="NZ_BAAAGB010000001.1"/>
</dbReference>
<keyword evidence="4" id="KW-1185">Reference proteome</keyword>
<dbReference type="AlphaFoldDB" id="A0A7V8REV7"/>
<evidence type="ECO:0000313" key="3">
    <source>
        <dbReference type="EMBL" id="MBA1375164.1"/>
    </source>
</evidence>
<evidence type="ECO:0000256" key="1">
    <source>
        <dbReference type="SAM" id="MobiDB-lite"/>
    </source>
</evidence>
<proteinExistence type="predicted"/>
<dbReference type="Pfam" id="PF10670">
    <property type="entry name" value="DUF4198"/>
    <property type="match status" value="1"/>
</dbReference>
<dbReference type="EMBL" id="VDES01000002">
    <property type="protein sequence ID" value="MBA1375164.1"/>
    <property type="molecule type" value="Genomic_DNA"/>
</dbReference>
<comment type="caution">
    <text evidence="3">The sequence shown here is derived from an EMBL/GenBank/DDBJ whole genome shotgun (WGS) entry which is preliminary data.</text>
</comment>
<keyword evidence="2" id="KW-0732">Signal</keyword>
<feature type="region of interest" description="Disordered" evidence="1">
    <location>
        <begin position="120"/>
        <end position="165"/>
    </location>
</feature>
<feature type="signal peptide" evidence="2">
    <location>
        <begin position="1"/>
        <end position="21"/>
    </location>
</feature>
<sequence length="313" mass="32786">MIRKSLLFTVAVCGLSLPAFAHNAWFLPSTTVLSDTQQSVTVDAGTSTAPFEPNHNAMNIDGVKVWAPDGSMGTPENPAKGRYRSTFDVKIDKPGTWRIGMENVGISGSFKVDGEPWMVGRRRGPPPGAGGPGAAAPGAGGPPMGGPGAGGPGASAPGGRPRIDPSHIVASVDEIPTNATDIDLTETMGRNEFFVTAGEPSETLFKPSGKGLEFVPVTLPTDLVSNEPAQFRFLVDGQPAAGLEVELIPGGRRYREADGTQKLVTDGDGVLTVTWPMAGMYWLNTSLTDSKPGNPKASKRRMSYTATLEVLAP</sequence>
<protein>
    <submittedName>
        <fullName evidence="3">DUF4198 domain-containing protein</fullName>
    </submittedName>
</protein>
<dbReference type="Proteomes" id="UP000589292">
    <property type="component" value="Unassembled WGS sequence"/>
</dbReference>